<organism evidence="9 10">
    <name type="scientific">Antribacter soli</name>
    <dbReference type="NCBI Taxonomy" id="2910976"/>
    <lineage>
        <taxon>Bacteria</taxon>
        <taxon>Bacillati</taxon>
        <taxon>Actinomycetota</taxon>
        <taxon>Actinomycetes</taxon>
        <taxon>Micrococcales</taxon>
        <taxon>Promicromonosporaceae</taxon>
        <taxon>Antribacter</taxon>
    </lineage>
</organism>
<dbReference type="EC" id="3.2.1.40" evidence="2"/>
<dbReference type="RefSeq" id="WP_236089160.1">
    <property type="nucleotide sequence ID" value="NZ_JAKGSG010000029.1"/>
</dbReference>
<dbReference type="AlphaFoldDB" id="A0AA41QFR8"/>
<dbReference type="Gene3D" id="2.60.120.260">
    <property type="entry name" value="Galactose-binding domain-like"/>
    <property type="match status" value="2"/>
</dbReference>
<dbReference type="PANTHER" id="PTHR33307:SF6">
    <property type="entry name" value="ALPHA-RHAMNOSIDASE (EUROFUNG)-RELATED"/>
    <property type="match status" value="1"/>
</dbReference>
<dbReference type="Gene3D" id="2.60.420.10">
    <property type="entry name" value="Maltose phosphorylase, domain 3"/>
    <property type="match status" value="1"/>
</dbReference>
<feature type="domain" description="Alpha-L-rhamnosidase six-hairpin glycosidase" evidence="7">
    <location>
        <begin position="425"/>
        <end position="774"/>
    </location>
</feature>
<evidence type="ECO:0000313" key="9">
    <source>
        <dbReference type="EMBL" id="MCF4121362.1"/>
    </source>
</evidence>
<dbReference type="Gene3D" id="1.50.10.10">
    <property type="match status" value="1"/>
</dbReference>
<dbReference type="EMBL" id="JAKGSG010000029">
    <property type="protein sequence ID" value="MCF4121362.1"/>
    <property type="molecule type" value="Genomic_DNA"/>
</dbReference>
<evidence type="ECO:0000256" key="2">
    <source>
        <dbReference type="ARBA" id="ARBA00012652"/>
    </source>
</evidence>
<dbReference type="InterPro" id="IPR008902">
    <property type="entry name" value="Rhamnosid_concanavalin"/>
</dbReference>
<dbReference type="SUPFAM" id="SSF48208">
    <property type="entry name" value="Six-hairpin glycosidases"/>
    <property type="match status" value="1"/>
</dbReference>
<evidence type="ECO:0000259" key="5">
    <source>
        <dbReference type="Pfam" id="PF05592"/>
    </source>
</evidence>
<dbReference type="InterPro" id="IPR013737">
    <property type="entry name" value="Bac_rhamnosid_N"/>
</dbReference>
<accession>A0AA41QFR8</accession>
<dbReference type="InterPro" id="IPR016007">
    <property type="entry name" value="Alpha_rhamnosid"/>
</dbReference>
<dbReference type="Pfam" id="PF05592">
    <property type="entry name" value="Bac_rhamnosid"/>
    <property type="match status" value="1"/>
</dbReference>
<gene>
    <name evidence="9" type="ORF">L1785_10245</name>
</gene>
<feature type="domain" description="Bacterial alpha-L-rhamnosidase N-terminal" evidence="6">
    <location>
        <begin position="144"/>
        <end position="312"/>
    </location>
</feature>
<dbReference type="Pfam" id="PF08531">
    <property type="entry name" value="Bac_rhamnosid_N"/>
    <property type="match status" value="1"/>
</dbReference>
<evidence type="ECO:0000259" key="6">
    <source>
        <dbReference type="Pfam" id="PF08531"/>
    </source>
</evidence>
<evidence type="ECO:0000259" key="8">
    <source>
        <dbReference type="Pfam" id="PF17390"/>
    </source>
</evidence>
<dbReference type="PIRSF" id="PIRSF010631">
    <property type="entry name" value="A-rhamnsds"/>
    <property type="match status" value="1"/>
</dbReference>
<feature type="domain" description="Alpha-L-rhamnosidase concanavalin-like" evidence="5">
    <location>
        <begin position="321"/>
        <end position="421"/>
    </location>
</feature>
<dbReference type="Pfam" id="PF17389">
    <property type="entry name" value="Bac_rhamnosid6H"/>
    <property type="match status" value="1"/>
</dbReference>
<sequence length="861" mass="94545">MTHAVVDAPTLEHHREAIGIGENAPRMSWIVSRAPHGWRQLRAELELELDGRRRTRTVDGAGSVLVDWPFEPLRSRESATVRVRVWGADGEASPWSPPARVEAGLFEPTDWQAVAIGPAWDEDPESQRRPALLRSEFHLDSPAVSARLYVTAHGLYQAEINGVRVGDDELGPGWTSYGHRIRYYTYDVTDLVREGPNALGAHLADGWFRGRLGFGGGHVNVYGETTALVAQLEVTHADASRTVIATGPEWQAAPSPAQWSGLLEGETYDARDEIPGWSEAGFTGVDWTPVAKRDFDFDRIVAPSGPPVRCTQEIAPLGARRTDDGRVILDFGQNLVGRIRLTVVGHAGETIQVRHAEVVDRTGELCTRPLRGATSTDRYVLRGGVSETWEPRFTIHGFRYAEITGWGDRPVDGGIIARVMHTDMRRTGWFACSDPMLSRLHENVVWSMRGNFVDLPTDCPQRDERLGWTGDIQVFAPTASFLYDCSGVLTSWLRDVAAEQLPDGTVPWYVPTIPGGDQWTPPRPGAGWGDAATLVPWTMFQHFGDVEVLRRQWPSARAWTDLEHRLAGDDHVWDAGYQLGDWLDPTAPPDDPANGLTDPHLVATAYYAHSSAVLAATAAELGRAESDELAERAVQARNGFRGRYRTGPGRLTSDSQAAYAIAIMFGLFDPEEEPAAGQRLAELVREADVHLTTGFLGTPVLLDALTRTGHRDLAVELLWQRSVPSWLYPVTMGATTIWERWDSMLPDGEVNPGEMTSFNHYALGAVADWMHRAIAGIAPAGPGWRGIRFRPGVESGLDSAEAAHETPYGRASIAWSVTGSALEVEVRVPVGAAAVLEHPAGGTEDLPSGLHRRSWRTDARC</sequence>
<comment type="catalytic activity">
    <reaction evidence="1">
        <text>Hydrolysis of terminal non-reducing alpha-L-rhamnose residues in alpha-L-rhamnosides.</text>
        <dbReference type="EC" id="3.2.1.40"/>
    </reaction>
</comment>
<dbReference type="Proteomes" id="UP001165405">
    <property type="component" value="Unassembled WGS sequence"/>
</dbReference>
<dbReference type="InterPro" id="IPR008928">
    <property type="entry name" value="6-hairpin_glycosidase_sf"/>
</dbReference>
<dbReference type="InterPro" id="IPR013783">
    <property type="entry name" value="Ig-like_fold"/>
</dbReference>
<reference evidence="9" key="1">
    <citation type="submission" date="2022-01" db="EMBL/GenBank/DDBJ databases">
        <title>Antribacter sp. nov., isolated from Guizhou of China.</title>
        <authorList>
            <person name="Chengliang C."/>
            <person name="Ya Z."/>
        </authorList>
    </citation>
    <scope>NUCLEOTIDE SEQUENCE</scope>
    <source>
        <strain evidence="9">KLBMP 9083</strain>
    </source>
</reference>
<dbReference type="Pfam" id="PF17390">
    <property type="entry name" value="Bac_rhamnosid_C"/>
    <property type="match status" value="1"/>
</dbReference>
<comment type="caution">
    <text evidence="9">The sequence shown here is derived from an EMBL/GenBank/DDBJ whole genome shotgun (WGS) entry which is preliminary data.</text>
</comment>
<keyword evidence="3 9" id="KW-0378">Hydrolase</keyword>
<dbReference type="Gene3D" id="2.60.40.10">
    <property type="entry name" value="Immunoglobulins"/>
    <property type="match status" value="1"/>
</dbReference>
<evidence type="ECO:0000256" key="1">
    <source>
        <dbReference type="ARBA" id="ARBA00001445"/>
    </source>
</evidence>
<name>A0AA41QFR8_9MICO</name>
<dbReference type="PANTHER" id="PTHR33307">
    <property type="entry name" value="ALPHA-RHAMNOSIDASE (EUROFUNG)"/>
    <property type="match status" value="1"/>
</dbReference>
<evidence type="ECO:0000256" key="4">
    <source>
        <dbReference type="SAM" id="MobiDB-lite"/>
    </source>
</evidence>
<dbReference type="InterPro" id="IPR012341">
    <property type="entry name" value="6hp_glycosidase-like_sf"/>
</dbReference>
<dbReference type="InterPro" id="IPR035398">
    <property type="entry name" value="Bac_rhamnosid_C"/>
</dbReference>
<evidence type="ECO:0000313" key="10">
    <source>
        <dbReference type="Proteomes" id="UP001165405"/>
    </source>
</evidence>
<dbReference type="InterPro" id="IPR035396">
    <property type="entry name" value="Bac_rhamnosid6H"/>
</dbReference>
<proteinExistence type="predicted"/>
<evidence type="ECO:0000256" key="3">
    <source>
        <dbReference type="ARBA" id="ARBA00022801"/>
    </source>
</evidence>
<dbReference type="GO" id="GO:0030596">
    <property type="term" value="F:alpha-L-rhamnosidase activity"/>
    <property type="evidence" value="ECO:0007669"/>
    <property type="project" value="UniProtKB-EC"/>
</dbReference>
<dbReference type="Pfam" id="PF25788">
    <property type="entry name" value="Ig_Rha78A_N"/>
    <property type="match status" value="1"/>
</dbReference>
<keyword evidence="10" id="KW-1185">Reference proteome</keyword>
<feature type="domain" description="Alpha-L-rhamnosidase C-terminal" evidence="8">
    <location>
        <begin position="776"/>
        <end position="841"/>
    </location>
</feature>
<dbReference type="GO" id="GO:0005975">
    <property type="term" value="P:carbohydrate metabolic process"/>
    <property type="evidence" value="ECO:0007669"/>
    <property type="project" value="InterPro"/>
</dbReference>
<evidence type="ECO:0000259" key="7">
    <source>
        <dbReference type="Pfam" id="PF17389"/>
    </source>
</evidence>
<feature type="region of interest" description="Disordered" evidence="4">
    <location>
        <begin position="840"/>
        <end position="861"/>
    </location>
</feature>
<protein>
    <recommendedName>
        <fullName evidence="2">alpha-L-rhamnosidase</fullName>
        <ecNumber evidence="2">3.2.1.40</ecNumber>
    </recommendedName>
</protein>